<organism evidence="2">
    <name type="scientific">Sigmofec virus UA08Rod_5092</name>
    <dbReference type="NCBI Taxonomy" id="2929415"/>
    <lineage>
        <taxon>Viruses</taxon>
        <taxon>Monodnaviria</taxon>
        <taxon>Sangervirae</taxon>
        <taxon>Phixviricota</taxon>
        <taxon>Malgrandaviricetes</taxon>
        <taxon>Petitvirales</taxon>
        <taxon>Microviridae</taxon>
    </lineage>
</organism>
<protein>
    <submittedName>
        <fullName evidence="2">Uncharacterized protein</fullName>
    </submittedName>
</protein>
<name>A0A976N1F5_9VIRU</name>
<reference evidence="2" key="1">
    <citation type="submission" date="2022-02" db="EMBL/GenBank/DDBJ databases">
        <title>Towards deciphering the DNA virus diversity associated with rodent species in the families Cricetidae and Heteromyidae.</title>
        <authorList>
            <person name="Lund M."/>
            <person name="Larsen B.B."/>
            <person name="Gryseels S."/>
            <person name="Kraberger S."/>
            <person name="Rowsey D.M."/>
            <person name="Steger L."/>
            <person name="Yule K.M."/>
            <person name="Upham N.S."/>
            <person name="Worobey M."/>
            <person name="Van Doorslaer K."/>
            <person name="Varsani A."/>
        </authorList>
    </citation>
    <scope>NUCLEOTIDE SEQUENCE</scope>
    <source>
        <strain evidence="2">UA08Rod_5092</strain>
    </source>
</reference>
<evidence type="ECO:0000313" key="2">
    <source>
        <dbReference type="EMBL" id="UPW41198.1"/>
    </source>
</evidence>
<feature type="region of interest" description="Disordered" evidence="1">
    <location>
        <begin position="121"/>
        <end position="140"/>
    </location>
</feature>
<accession>A0A976N1F5</accession>
<dbReference type="EMBL" id="OM869556">
    <property type="protein sequence ID" value="UPW41198.1"/>
    <property type="molecule type" value="Genomic_DNA"/>
</dbReference>
<evidence type="ECO:0000256" key="1">
    <source>
        <dbReference type="SAM" id="MobiDB-lite"/>
    </source>
</evidence>
<sequence length="140" mass="15608">MRDDKKPVPSQLLKQNCFLRDVARLIDVDTVGILTYESLDEVTTEDGIVLKRSVEDYPITPDYVNSFADTADYHNDPQGAILRAPKRVNLGDVTELQRVSGMDSEQMRALAKQIQERFGQAQAQAQAQASAPVETKKEGE</sequence>
<proteinExistence type="predicted"/>